<gene>
    <name evidence="7" type="ORF">IP93_00308</name>
</gene>
<name>A0A562M3C2_9GAMM</name>
<keyword evidence="3" id="KW-0807">Transducer</keyword>
<dbReference type="GO" id="GO:0005886">
    <property type="term" value="C:plasma membrane"/>
    <property type="evidence" value="ECO:0007669"/>
    <property type="project" value="TreeGrafter"/>
</dbReference>
<dbReference type="PANTHER" id="PTHR43531:SF14">
    <property type="entry name" value="METHYL-ACCEPTING CHEMOTAXIS PROTEIN I-RELATED"/>
    <property type="match status" value="1"/>
</dbReference>
<proteinExistence type="inferred from homology"/>
<reference evidence="7 8" key="1">
    <citation type="journal article" date="2015" name="Stand. Genomic Sci.">
        <title>Genomic Encyclopedia of Bacterial and Archaeal Type Strains, Phase III: the genomes of soil and plant-associated and newly described type strains.</title>
        <authorList>
            <person name="Whitman W.B."/>
            <person name="Woyke T."/>
            <person name="Klenk H.P."/>
            <person name="Zhou Y."/>
            <person name="Lilburn T.G."/>
            <person name="Beck B.J."/>
            <person name="De Vos P."/>
            <person name="Vandamme P."/>
            <person name="Eisen J.A."/>
            <person name="Garrity G."/>
            <person name="Hugenholtz P."/>
            <person name="Kyrpides N.C."/>
        </authorList>
    </citation>
    <scope>NUCLEOTIDE SEQUENCE [LARGE SCALE GENOMIC DNA]</scope>
    <source>
        <strain evidence="7 8">CGMCC 1.10136</strain>
    </source>
</reference>
<evidence type="ECO:0000259" key="6">
    <source>
        <dbReference type="PROSITE" id="PS50885"/>
    </source>
</evidence>
<keyword evidence="8" id="KW-1185">Reference proteome</keyword>
<evidence type="ECO:0000256" key="3">
    <source>
        <dbReference type="PROSITE-ProRule" id="PRU00284"/>
    </source>
</evidence>
<protein>
    <submittedName>
        <fullName evidence="7">Methyl-accepting chemotaxis protein</fullName>
    </submittedName>
</protein>
<dbReference type="SMART" id="SM00091">
    <property type="entry name" value="PAS"/>
    <property type="match status" value="2"/>
</dbReference>
<comment type="caution">
    <text evidence="7">The sequence shown here is derived from an EMBL/GenBank/DDBJ whole genome shotgun (WGS) entry which is preliminary data.</text>
</comment>
<dbReference type="EMBL" id="VLKP01000001">
    <property type="protein sequence ID" value="TWI14312.1"/>
    <property type="molecule type" value="Genomic_DNA"/>
</dbReference>
<organism evidence="7 8">
    <name type="scientific">Aerolutibacter ruishenii</name>
    <dbReference type="NCBI Taxonomy" id="686800"/>
    <lineage>
        <taxon>Bacteria</taxon>
        <taxon>Pseudomonadati</taxon>
        <taxon>Pseudomonadota</taxon>
        <taxon>Gammaproteobacteria</taxon>
        <taxon>Lysobacterales</taxon>
        <taxon>Lysobacteraceae</taxon>
        <taxon>Aerolutibacter</taxon>
    </lineage>
</organism>
<evidence type="ECO:0000313" key="8">
    <source>
        <dbReference type="Proteomes" id="UP000316471"/>
    </source>
</evidence>
<dbReference type="InterPro" id="IPR000014">
    <property type="entry name" value="PAS"/>
</dbReference>
<dbReference type="GO" id="GO:0006935">
    <property type="term" value="P:chemotaxis"/>
    <property type="evidence" value="ECO:0007669"/>
    <property type="project" value="TreeGrafter"/>
</dbReference>
<dbReference type="InterPro" id="IPR003660">
    <property type="entry name" value="HAMP_dom"/>
</dbReference>
<dbReference type="Pfam" id="PF18947">
    <property type="entry name" value="HAMP_2"/>
    <property type="match status" value="1"/>
</dbReference>
<evidence type="ECO:0000313" key="7">
    <source>
        <dbReference type="EMBL" id="TWI14312.1"/>
    </source>
</evidence>
<dbReference type="InterPro" id="IPR004089">
    <property type="entry name" value="MCPsignal_dom"/>
</dbReference>
<dbReference type="AlphaFoldDB" id="A0A562M3C2"/>
<evidence type="ECO:0000259" key="5">
    <source>
        <dbReference type="PROSITE" id="PS50112"/>
    </source>
</evidence>
<dbReference type="GO" id="GO:0007165">
    <property type="term" value="P:signal transduction"/>
    <property type="evidence" value="ECO:0007669"/>
    <property type="project" value="UniProtKB-KW"/>
</dbReference>
<keyword evidence="1" id="KW-0488">Methylation</keyword>
<sequence length="607" mass="65642">MTLSLLSLVDPLAAIGLARDRRRANHQSSQIVENASACIMVSDADGIIVSMNAALRALFLETADDIRQQYPFFDPAKLIGTSFDVFHADPGHQCNLLRSLTARHVARIRIAARTFQLVVTPLRDDAGLTTGYAVEWTDLTPLLAVSQRETRFRCALDNMSTKLMIADADGAIVYLNHALLRMFRRCGGALRERFPGFDPDHLIGRNIDLFHRRPEHQRAALRERVGRIPATIEVAGTRLELEAMAIRDADGTYQGAFVVWDDISAVHSLLGDVAAGELGTRLESEHFDGSMRRLAELLNQVMETISAPIDNAVRTVGALSTGDLTARMGDNGRVLHGAYLDLQDSLNRSIESLAGIVGSIQTAARSVHQAAGDISEGSAELSERSERQAAAVRESVSDVAEVTAISHVNAERLTAASTSATGISRDAQAGAALVRDMATAMRQIHAENNQVNEFLAQIEAIAFQTNLLSLNAAVEAARAGVDGKGFAVVASEVRALSQRCTESARHIRQFVESSVRTVTQGRRLSTEASARIEQIVDSVQALDASLHEISRNGIEQQAKARHIGEVTAQIDAITRQNGVLAEQTAVSARSLQGLAAQLLSRTGEFRT</sequence>
<dbReference type="Proteomes" id="UP000316471">
    <property type="component" value="Unassembled WGS sequence"/>
</dbReference>
<dbReference type="PROSITE" id="PS50885">
    <property type="entry name" value="HAMP"/>
    <property type="match status" value="1"/>
</dbReference>
<dbReference type="SUPFAM" id="SSF58104">
    <property type="entry name" value="Methyl-accepting chemotaxis protein (MCP) signaling domain"/>
    <property type="match status" value="1"/>
</dbReference>
<dbReference type="Gene3D" id="1.10.287.950">
    <property type="entry name" value="Methyl-accepting chemotaxis protein"/>
    <property type="match status" value="1"/>
</dbReference>
<feature type="domain" description="HAMP" evidence="6">
    <location>
        <begin position="303"/>
        <end position="358"/>
    </location>
</feature>
<dbReference type="InterPro" id="IPR035965">
    <property type="entry name" value="PAS-like_dom_sf"/>
</dbReference>
<accession>A0A562M3C2</accession>
<dbReference type="GO" id="GO:0004888">
    <property type="term" value="F:transmembrane signaling receptor activity"/>
    <property type="evidence" value="ECO:0007669"/>
    <property type="project" value="TreeGrafter"/>
</dbReference>
<evidence type="ECO:0000256" key="1">
    <source>
        <dbReference type="ARBA" id="ARBA00022481"/>
    </source>
</evidence>
<dbReference type="PANTHER" id="PTHR43531">
    <property type="entry name" value="PROTEIN ICFG"/>
    <property type="match status" value="1"/>
</dbReference>
<dbReference type="Gene3D" id="3.30.450.20">
    <property type="entry name" value="PAS domain"/>
    <property type="match status" value="2"/>
</dbReference>
<dbReference type="PROSITE" id="PS50112">
    <property type="entry name" value="PAS"/>
    <property type="match status" value="1"/>
</dbReference>
<evidence type="ECO:0000259" key="4">
    <source>
        <dbReference type="PROSITE" id="PS50111"/>
    </source>
</evidence>
<evidence type="ECO:0000256" key="2">
    <source>
        <dbReference type="ARBA" id="ARBA00029447"/>
    </source>
</evidence>
<feature type="domain" description="Methyl-accepting transducer" evidence="4">
    <location>
        <begin position="363"/>
        <end position="592"/>
    </location>
</feature>
<dbReference type="SUPFAM" id="SSF55785">
    <property type="entry name" value="PYP-like sensor domain (PAS domain)"/>
    <property type="match status" value="2"/>
</dbReference>
<dbReference type="PROSITE" id="PS50111">
    <property type="entry name" value="CHEMOTAXIS_TRANSDUC_2"/>
    <property type="match status" value="1"/>
</dbReference>
<comment type="similarity">
    <text evidence="2">Belongs to the methyl-accepting chemotaxis (MCP) protein family.</text>
</comment>
<dbReference type="SMART" id="SM00283">
    <property type="entry name" value="MA"/>
    <property type="match status" value="1"/>
</dbReference>
<dbReference type="CDD" id="cd00130">
    <property type="entry name" value="PAS"/>
    <property type="match status" value="1"/>
</dbReference>
<dbReference type="InterPro" id="IPR051310">
    <property type="entry name" value="MCP_chemotaxis"/>
</dbReference>
<dbReference type="Pfam" id="PF13188">
    <property type="entry name" value="PAS_8"/>
    <property type="match status" value="1"/>
</dbReference>
<dbReference type="Pfam" id="PF00015">
    <property type="entry name" value="MCPsignal"/>
    <property type="match status" value="1"/>
</dbReference>
<feature type="domain" description="PAS" evidence="5">
    <location>
        <begin position="148"/>
        <end position="183"/>
    </location>
</feature>
<dbReference type="Gene3D" id="1.20.120.1530">
    <property type="match status" value="1"/>
</dbReference>